<protein>
    <submittedName>
        <fullName evidence="1">Divergent PAP2 family protein</fullName>
    </submittedName>
</protein>
<gene>
    <name evidence="1" type="ORF">Q3C12_12150</name>
</gene>
<proteinExistence type="predicted"/>
<evidence type="ECO:0000313" key="1">
    <source>
        <dbReference type="EMBL" id="MDO3677756.1"/>
    </source>
</evidence>
<dbReference type="PANTHER" id="PTHR31446">
    <property type="entry name" value="ACID PHOSPHATASE/VANADIUM-DEPENDENT HALOPEROXIDASE-RELATED PROTEIN"/>
    <property type="match status" value="1"/>
</dbReference>
<organism evidence="1 2">
    <name type="scientific">Paenibacillus ehimensis</name>
    <dbReference type="NCBI Taxonomy" id="79264"/>
    <lineage>
        <taxon>Bacteria</taxon>
        <taxon>Bacillati</taxon>
        <taxon>Bacillota</taxon>
        <taxon>Bacilli</taxon>
        <taxon>Bacillales</taxon>
        <taxon>Paenibacillaceae</taxon>
        <taxon>Paenibacillus</taxon>
    </lineage>
</organism>
<dbReference type="Pfam" id="PF02681">
    <property type="entry name" value="DUF212"/>
    <property type="match status" value="1"/>
</dbReference>
<dbReference type="Proteomes" id="UP001168883">
    <property type="component" value="Unassembled WGS sequence"/>
</dbReference>
<sequence>MNRALWTSLAAIGTAQALKIPDRIRQSGGRFEWLDLFRTGGMPSSHSAGVVSLATYIGLKKGPSSISFSLAAVLSLIVMYDAMGIRRHAGMIASEVNQLEDVLVKLTEQHPRHVHQKDKELEERLGHLPEEVLGGAAVGAAIGWLSYMMEFPKHRPGNAWASFIRKSLYTLGSRMVP</sequence>
<evidence type="ECO:0000313" key="2">
    <source>
        <dbReference type="Proteomes" id="UP001168883"/>
    </source>
</evidence>
<comment type="caution">
    <text evidence="1">The sequence shown here is derived from an EMBL/GenBank/DDBJ whole genome shotgun (WGS) entry which is preliminary data.</text>
</comment>
<keyword evidence="2" id="KW-1185">Reference proteome</keyword>
<name>A0ABT8V8I9_9BACL</name>
<dbReference type="PANTHER" id="PTHR31446:SF29">
    <property type="entry name" value="ACID PHOSPHATASE_VANADIUM-DEPENDENT HALOPEROXIDASE-RELATED PROTEIN"/>
    <property type="match status" value="1"/>
</dbReference>
<reference evidence="1" key="1">
    <citation type="submission" date="2023-07" db="EMBL/GenBank/DDBJ databases">
        <authorList>
            <person name="Aktuganov G."/>
            <person name="Boyko T."/>
            <person name="Delegan Y."/>
            <person name="Galimzianova N."/>
            <person name="Gilvanova E."/>
            <person name="Korobov V."/>
            <person name="Kuzmina L."/>
            <person name="Melentiev A."/>
            <person name="Milman P."/>
            <person name="Ryabova A."/>
            <person name="Stupak E."/>
            <person name="Yasakov T."/>
            <person name="Zharikova N."/>
            <person name="Zhurenko E."/>
        </authorList>
    </citation>
    <scope>NUCLEOTIDE SEQUENCE</scope>
    <source>
        <strain evidence="1">IB-739</strain>
    </source>
</reference>
<dbReference type="RefSeq" id="WP_127487483.1">
    <property type="nucleotide sequence ID" value="NZ_JAUMKJ010000012.1"/>
</dbReference>
<accession>A0ABT8V8I9</accession>
<dbReference type="InterPro" id="IPR003832">
    <property type="entry name" value="DUF212"/>
</dbReference>
<dbReference type="EMBL" id="JAUMKJ010000012">
    <property type="protein sequence ID" value="MDO3677756.1"/>
    <property type="molecule type" value="Genomic_DNA"/>
</dbReference>